<feature type="region of interest" description="Disordered" evidence="1">
    <location>
        <begin position="111"/>
        <end position="131"/>
    </location>
</feature>
<proteinExistence type="predicted"/>
<reference evidence="2" key="1">
    <citation type="journal article" date="2020" name="PLoS ONE">
        <title>Isolation and characterization of Streptomyces bacteriophages and Streptomyces strains encoding biosynthetic arsenals: Streptomyces strains and phages for antibiotic discovery.</title>
        <authorList>
            <person name="Montano E.T."/>
            <person name="Nideffer J.F."/>
            <person name="Brumage L."/>
            <person name="Erb M."/>
            <person name="Derman A.I."/>
            <person name="Davis J.P."/>
            <person name="Estrada E."/>
            <person name="Fu S."/>
            <person name="Le D."/>
            <person name="Vuppala A."/>
            <person name="Tran C."/>
            <person name="Luterstein E."/>
            <person name="Lakkaraju S."/>
            <person name="Panchagnula S."/>
            <person name="Ren C."/>
            <person name="Doan J."/>
            <person name="Tran S."/>
            <person name="Soriano J."/>
            <person name="Fujita Y."/>
            <person name="Gutala P."/>
            <person name="Fujii Q."/>
            <person name="Lee M."/>
            <person name="Bui A."/>
            <person name="Villarreal C."/>
            <person name="Shing S.R."/>
            <person name="Kim S."/>
            <person name="Freeman D."/>
            <person name="Racha V."/>
            <person name="Ho A."/>
            <person name="Kumar P."/>
            <person name="Falah K."/>
            <person name="Dawson T."/>
            <person name="Enustun E."/>
            <person name="Prichard A."/>
            <person name="Gomez A."/>
            <person name="Khanna K."/>
            <person name="Trigg S."/>
            <person name="Fernandez L."/>
            <person name="Pogliano K."/>
            <person name="Pogliano J."/>
        </authorList>
    </citation>
    <scope>NUCLEOTIDE SEQUENCE</scope>
    <source>
        <strain evidence="2">QF2</strain>
    </source>
</reference>
<protein>
    <submittedName>
        <fullName evidence="2">Uncharacterized protein</fullName>
    </submittedName>
</protein>
<comment type="caution">
    <text evidence="2">The sequence shown here is derived from an EMBL/GenBank/DDBJ whole genome shotgun (WGS) entry which is preliminary data.</text>
</comment>
<accession>A0A927BIE9</accession>
<sequence length="131" mass="14133">MTLAEEVLAVRGARQAVFEVREVDHGSWFGDWDGELAGSDVYIGLMGGAVDAESVRVLLDDWTFEQVAAADVSPLLTRVFSGEATLRKRTSLFFSCSHLLEARVGSSAYSAGRDARPQDELAPGERALTAV</sequence>
<name>A0A927BIE9_STRGL</name>
<gene>
    <name evidence="2" type="ORF">ID875_00650</name>
</gene>
<evidence type="ECO:0000313" key="2">
    <source>
        <dbReference type="EMBL" id="MBD2827336.1"/>
    </source>
</evidence>
<dbReference type="EMBL" id="JACWUS010000001">
    <property type="protein sequence ID" value="MBD2827336.1"/>
    <property type="molecule type" value="Genomic_DNA"/>
</dbReference>
<dbReference type="AlphaFoldDB" id="A0A927BIE9"/>
<organism evidence="2">
    <name type="scientific">Streptomyces globisporus</name>
    <dbReference type="NCBI Taxonomy" id="1908"/>
    <lineage>
        <taxon>Bacteria</taxon>
        <taxon>Bacillati</taxon>
        <taxon>Actinomycetota</taxon>
        <taxon>Actinomycetes</taxon>
        <taxon>Kitasatosporales</taxon>
        <taxon>Streptomycetaceae</taxon>
        <taxon>Streptomyces</taxon>
    </lineage>
</organism>
<evidence type="ECO:0000256" key="1">
    <source>
        <dbReference type="SAM" id="MobiDB-lite"/>
    </source>
</evidence>